<feature type="domain" description="N-end aminoacyl transferase N-terminal" evidence="7">
    <location>
        <begin position="15"/>
        <end position="92"/>
    </location>
</feature>
<comment type="similarity">
    <text evidence="1 5">Belongs to the R-transferase family.</text>
</comment>
<dbReference type="Proteomes" id="UP001164286">
    <property type="component" value="Unassembled WGS sequence"/>
</dbReference>
<dbReference type="AlphaFoldDB" id="A0AA38H9I0"/>
<evidence type="ECO:0000259" key="7">
    <source>
        <dbReference type="Pfam" id="PF04376"/>
    </source>
</evidence>
<feature type="compositionally biased region" description="Acidic residues" evidence="6">
    <location>
        <begin position="359"/>
        <end position="374"/>
    </location>
</feature>
<comment type="catalytic activity">
    <reaction evidence="5">
        <text>an N-terminal L-alpha-aminoacyl-[protein] + L-arginyl-tRNA(Arg) = an N-terminal L-arginyl-L-aminoacyl-[protein] + tRNA(Arg) + H(+)</text>
        <dbReference type="Rhea" id="RHEA:10208"/>
        <dbReference type="Rhea" id="RHEA-COMP:9658"/>
        <dbReference type="Rhea" id="RHEA-COMP:9673"/>
        <dbReference type="Rhea" id="RHEA-COMP:10636"/>
        <dbReference type="Rhea" id="RHEA-COMP:10638"/>
        <dbReference type="ChEBI" id="CHEBI:15378"/>
        <dbReference type="ChEBI" id="CHEBI:78442"/>
        <dbReference type="ChEBI" id="CHEBI:78513"/>
        <dbReference type="ChEBI" id="CHEBI:78597"/>
        <dbReference type="ChEBI" id="CHEBI:83562"/>
        <dbReference type="EC" id="2.3.2.8"/>
    </reaction>
</comment>
<dbReference type="Pfam" id="PF04376">
    <property type="entry name" value="ATE_N"/>
    <property type="match status" value="1"/>
</dbReference>
<evidence type="ECO:0000313" key="10">
    <source>
        <dbReference type="Proteomes" id="UP001164286"/>
    </source>
</evidence>
<dbReference type="InterPro" id="IPR007472">
    <property type="entry name" value="N-end_Aminoacyl_Trfase_C"/>
</dbReference>
<sequence>MSQPTLISPYGYDASTCGYCTPSGSRSAKATSRKYAFEGSQMSVKFYQDIINRGWRRSGDFVYHPDMARSCCPQYTIRLDAREFAPNKKHRQVLNRWNRYLSTGSREVDASSTDNKGKGKGKKKVEGEGWWTELHRYEVDIGEEGVVRFETELVPAVATPESFELYKSYQISVHQDKPEKLNMRGFRRFLCDSPLIEQPITYTKDADTEGLPANYGSYHLLYKINGQTIGISVIDILPNCVSSVYFIWDPDWAWASLGKLSGMYEASLARRIWAAGGGGGYVYMGYWIANCQKMRYKSDYSPSFLLDPGTNVFHPLNPTVDNYLQHHPYRPFLDIPTEEPPPKSTSTSDVASATAKDADMDDDEDSEEEDEDPSEPSMLFFPSPPPPGFANLSGISEGMMDRTLVLYGGARGSLVELKDLQFRNATRVKQTIRELYAALGPELIAVAGEGLAGIKDRGVLTFG</sequence>
<feature type="domain" description="N-end rule aminoacyl transferase C-terminal" evidence="8">
    <location>
        <begin position="161"/>
        <end position="306"/>
    </location>
</feature>
<comment type="function">
    <text evidence="5">Involved in the post-translational conjugation of arginine to the N-terminal aspartate or glutamate of a protein. This arginylation is required for degradation of the protein via the ubiquitin pathway.</text>
</comment>
<evidence type="ECO:0000256" key="1">
    <source>
        <dbReference type="ARBA" id="ARBA00009991"/>
    </source>
</evidence>
<keyword evidence="10" id="KW-1185">Reference proteome</keyword>
<protein>
    <recommendedName>
        <fullName evidence="5">Arginyl-tRNA--protein transferase 1</fullName>
        <shortName evidence="5">Arginyltransferase 1</shortName>
        <shortName evidence="5">R-transferase 1</shortName>
        <ecNumber evidence="5">2.3.2.8</ecNumber>
    </recommendedName>
    <alternativeName>
        <fullName evidence="5">Arginine-tRNA--protein transferase 1</fullName>
    </alternativeName>
</protein>
<dbReference type="PANTHER" id="PTHR21367:SF1">
    <property type="entry name" value="ARGINYL-TRNA--PROTEIN TRANSFERASE 1"/>
    <property type="match status" value="1"/>
</dbReference>
<feature type="region of interest" description="Disordered" evidence="6">
    <location>
        <begin position="334"/>
        <end position="384"/>
    </location>
</feature>
<evidence type="ECO:0000256" key="3">
    <source>
        <dbReference type="ARBA" id="ARBA00022786"/>
    </source>
</evidence>
<keyword evidence="4 5" id="KW-0012">Acyltransferase</keyword>
<dbReference type="EC" id="2.3.2.8" evidence="5"/>
<evidence type="ECO:0000259" key="8">
    <source>
        <dbReference type="Pfam" id="PF04377"/>
    </source>
</evidence>
<feature type="compositionally biased region" description="Low complexity" evidence="6">
    <location>
        <begin position="344"/>
        <end position="355"/>
    </location>
</feature>
<proteinExistence type="inferred from homology"/>
<keyword evidence="2 5" id="KW-0808">Transferase</keyword>
<gene>
    <name evidence="9" type="ORF">MKK02DRAFT_45090</name>
</gene>
<dbReference type="InterPro" id="IPR017137">
    <property type="entry name" value="Arg-tRNA-P_Trfase_1_euk"/>
</dbReference>
<dbReference type="InterPro" id="IPR007471">
    <property type="entry name" value="N-end_Aminoacyl_Trfase_N"/>
</dbReference>
<name>A0AA38H9I0_9TREE</name>
<dbReference type="EMBL" id="JAKWFO010000005">
    <property type="protein sequence ID" value="KAI9636382.1"/>
    <property type="molecule type" value="Genomic_DNA"/>
</dbReference>
<evidence type="ECO:0000256" key="5">
    <source>
        <dbReference type="PIRNR" id="PIRNR037207"/>
    </source>
</evidence>
<dbReference type="InterPro" id="IPR016181">
    <property type="entry name" value="Acyl_CoA_acyltransferase"/>
</dbReference>
<evidence type="ECO:0000256" key="2">
    <source>
        <dbReference type="ARBA" id="ARBA00022679"/>
    </source>
</evidence>
<organism evidence="9 10">
    <name type="scientific">Dioszegia hungarica</name>
    <dbReference type="NCBI Taxonomy" id="4972"/>
    <lineage>
        <taxon>Eukaryota</taxon>
        <taxon>Fungi</taxon>
        <taxon>Dikarya</taxon>
        <taxon>Basidiomycota</taxon>
        <taxon>Agaricomycotina</taxon>
        <taxon>Tremellomycetes</taxon>
        <taxon>Tremellales</taxon>
        <taxon>Bulleribasidiaceae</taxon>
        <taxon>Dioszegia</taxon>
    </lineage>
</organism>
<dbReference type="GeneID" id="77732437"/>
<comment type="caution">
    <text evidence="9">The sequence shown here is derived from an EMBL/GenBank/DDBJ whole genome shotgun (WGS) entry which is preliminary data.</text>
</comment>
<dbReference type="SUPFAM" id="SSF55729">
    <property type="entry name" value="Acyl-CoA N-acyltransferases (Nat)"/>
    <property type="match status" value="1"/>
</dbReference>
<dbReference type="PIRSF" id="PIRSF037207">
    <property type="entry name" value="ATE1_euk"/>
    <property type="match status" value="1"/>
</dbReference>
<reference evidence="9" key="1">
    <citation type="journal article" date="2022" name="G3 (Bethesda)">
        <title>High quality genome of the basidiomycete yeast Dioszegia hungarica PDD-24b-2 isolated from cloud water.</title>
        <authorList>
            <person name="Jarrige D."/>
            <person name="Haridas S."/>
            <person name="Bleykasten-Grosshans C."/>
            <person name="Joly M."/>
            <person name="Nadalig T."/>
            <person name="Sancelme M."/>
            <person name="Vuilleumier S."/>
            <person name="Grigoriev I.V."/>
            <person name="Amato P."/>
            <person name="Bringel F."/>
        </authorList>
    </citation>
    <scope>NUCLEOTIDE SEQUENCE</scope>
    <source>
        <strain evidence="9">PDD-24b-2</strain>
    </source>
</reference>
<dbReference type="RefSeq" id="XP_052946159.1">
    <property type="nucleotide sequence ID" value="XM_053093232.1"/>
</dbReference>
<dbReference type="PANTHER" id="PTHR21367">
    <property type="entry name" value="ARGININE-TRNA-PROTEIN TRANSFERASE 1"/>
    <property type="match status" value="1"/>
</dbReference>
<evidence type="ECO:0000256" key="4">
    <source>
        <dbReference type="ARBA" id="ARBA00023315"/>
    </source>
</evidence>
<dbReference type="InterPro" id="IPR030700">
    <property type="entry name" value="N-end_Aminoacyl_Trfase"/>
</dbReference>
<dbReference type="GO" id="GO:0004057">
    <property type="term" value="F:arginyl-tRNA--protein transferase activity"/>
    <property type="evidence" value="ECO:0007669"/>
    <property type="project" value="UniProtKB-EC"/>
</dbReference>
<dbReference type="GO" id="GO:0005737">
    <property type="term" value="C:cytoplasm"/>
    <property type="evidence" value="ECO:0007669"/>
    <property type="project" value="TreeGrafter"/>
</dbReference>
<evidence type="ECO:0000313" key="9">
    <source>
        <dbReference type="EMBL" id="KAI9636382.1"/>
    </source>
</evidence>
<evidence type="ECO:0000256" key="6">
    <source>
        <dbReference type="SAM" id="MobiDB-lite"/>
    </source>
</evidence>
<accession>A0AA38H9I0</accession>
<dbReference type="Pfam" id="PF04377">
    <property type="entry name" value="ATE_C"/>
    <property type="match status" value="1"/>
</dbReference>
<keyword evidence="3 5" id="KW-0833">Ubl conjugation pathway</keyword>